<feature type="compositionally biased region" description="Low complexity" evidence="1">
    <location>
        <begin position="532"/>
        <end position="552"/>
    </location>
</feature>
<feature type="compositionally biased region" description="Basic and acidic residues" evidence="1">
    <location>
        <begin position="517"/>
        <end position="531"/>
    </location>
</feature>
<feature type="region of interest" description="Disordered" evidence="1">
    <location>
        <begin position="120"/>
        <end position="154"/>
    </location>
</feature>
<feature type="region of interest" description="Disordered" evidence="1">
    <location>
        <begin position="472"/>
        <end position="493"/>
    </location>
</feature>
<name>A0A061IY13_TRYRA</name>
<feature type="region of interest" description="Disordered" evidence="1">
    <location>
        <begin position="169"/>
        <end position="193"/>
    </location>
</feature>
<sequence>MMDVLRSPPDLREIERGLGDWGQVPRCVRDTLVAILESPRRDAPPAVVDDAERTLLPLRRRGPKTDIAATFEAALAAHRLPEVSVPSLQCGVTESGEKLPQHYHATSAPTFAPAVEAVGSSRGYTGRIPSNDADSDEGEDEEKPGGARLQDCRVREPQLLPDRRVFYGSVLEPPTESPRRDHATPSRGSVGAPHKRRLHMVRPVAMDTPTVKKVECVRHRREVRDVLLRVHCEIDRLQAEADTWFVKSIYDAMRLDLRRAKDVYGEVKPLPHPTKEQEQALAAFAEGLAVLQEATVELVSTFLSQEEKRFLGIDTHKYQTRTQRSSTYQYAPATAAKRKEHATGTRAPEGVSSTLKGGDVEDRHRARDITRRVVSAPTTEEAAAPHPTGAAAAAVVPPPAAAGENNAVREPSGAAAANPSRRTRLKRKPQPQLSRQPPTDSLPRAATASGPPVTESKTALGSLPQLEMFELGPTPAAPATTTAKEQDRTRKGAAALAPAAPLKKHLSCSTLSTKSSESADNRVGGKREAVAREAASAVPAAPAAPAAPARPSVGVGRIDIRRFLIDSDSDSDSRAT</sequence>
<dbReference type="AlphaFoldDB" id="A0A061IY13"/>
<keyword evidence="3" id="KW-1185">Reference proteome</keyword>
<dbReference type="Proteomes" id="UP000031737">
    <property type="component" value="Unassembled WGS sequence"/>
</dbReference>
<evidence type="ECO:0000256" key="1">
    <source>
        <dbReference type="SAM" id="MobiDB-lite"/>
    </source>
</evidence>
<protein>
    <submittedName>
        <fullName evidence="2">Uncharacterized protein</fullName>
    </submittedName>
</protein>
<feature type="compositionally biased region" description="Low complexity" evidence="1">
    <location>
        <begin position="376"/>
        <end position="408"/>
    </location>
</feature>
<dbReference type="EMBL" id="AUPL01005556">
    <property type="protein sequence ID" value="ESL06766.1"/>
    <property type="molecule type" value="Genomic_DNA"/>
</dbReference>
<reference evidence="2 3" key="1">
    <citation type="submission" date="2013-07" db="EMBL/GenBank/DDBJ databases">
        <authorList>
            <person name="Stoco P.H."/>
            <person name="Wagner G."/>
            <person name="Gerber A."/>
            <person name="Zaha A."/>
            <person name="Thompson C."/>
            <person name="Bartholomeu D.C."/>
            <person name="Luckemeyer D.D."/>
            <person name="Bahia D."/>
            <person name="Loreto E."/>
            <person name="Prestes E.B."/>
            <person name="Lima F.M."/>
            <person name="Rodrigues-Luiz G."/>
            <person name="Vallejo G.A."/>
            <person name="Filho J.F."/>
            <person name="Monteiro K.M."/>
            <person name="Tyler K.M."/>
            <person name="de Almeida L.G."/>
            <person name="Ortiz M.F."/>
            <person name="Siervo M.A."/>
            <person name="de Moraes M.H."/>
            <person name="Cunha O.L."/>
            <person name="Mendonca-Neto R."/>
            <person name="Silva R."/>
            <person name="Teixeira S.M."/>
            <person name="Murta S.M."/>
            <person name="Sincero T.C."/>
            <person name="Mendes T.A."/>
            <person name="Urmenyi T.P."/>
            <person name="Silva V.G."/>
            <person name="da Rocha W.D."/>
            <person name="Andersson B."/>
            <person name="Romanha A.J."/>
            <person name="Steindel M."/>
            <person name="de Vasconcelos A.T."/>
            <person name="Grisard E.C."/>
        </authorList>
    </citation>
    <scope>NUCLEOTIDE SEQUENCE [LARGE SCALE GENOMIC DNA]</scope>
    <source>
        <strain evidence="2 3">SC58</strain>
    </source>
</reference>
<feature type="compositionally biased region" description="Low complexity" evidence="1">
    <location>
        <begin position="507"/>
        <end position="516"/>
    </location>
</feature>
<comment type="caution">
    <text evidence="2">The sequence shown here is derived from an EMBL/GenBank/DDBJ whole genome shotgun (WGS) entry which is preliminary data.</text>
</comment>
<feature type="region of interest" description="Disordered" evidence="1">
    <location>
        <begin position="321"/>
        <end position="458"/>
    </location>
</feature>
<evidence type="ECO:0000313" key="2">
    <source>
        <dbReference type="EMBL" id="ESL06766.1"/>
    </source>
</evidence>
<feature type="region of interest" description="Disordered" evidence="1">
    <location>
        <begin position="507"/>
        <end position="552"/>
    </location>
</feature>
<proteinExistence type="predicted"/>
<feature type="compositionally biased region" description="Low complexity" evidence="1">
    <location>
        <begin position="473"/>
        <end position="483"/>
    </location>
</feature>
<evidence type="ECO:0000313" key="3">
    <source>
        <dbReference type="Proteomes" id="UP000031737"/>
    </source>
</evidence>
<gene>
    <name evidence="2" type="ORF">TRSC58_05556</name>
</gene>
<accession>A0A061IY13</accession>
<feature type="compositionally biased region" description="Basic and acidic residues" evidence="1">
    <location>
        <begin position="358"/>
        <end position="371"/>
    </location>
</feature>
<organism evidence="2 3">
    <name type="scientific">Trypanosoma rangeli SC58</name>
    <dbReference type="NCBI Taxonomy" id="429131"/>
    <lineage>
        <taxon>Eukaryota</taxon>
        <taxon>Discoba</taxon>
        <taxon>Euglenozoa</taxon>
        <taxon>Kinetoplastea</taxon>
        <taxon>Metakinetoplastina</taxon>
        <taxon>Trypanosomatida</taxon>
        <taxon>Trypanosomatidae</taxon>
        <taxon>Trypanosoma</taxon>
        <taxon>Herpetosoma</taxon>
    </lineage>
</organism>
<dbReference type="VEuPathDB" id="TriTrypDB:TRSC58_05556"/>
<feature type="compositionally biased region" description="Acidic residues" evidence="1">
    <location>
        <begin position="133"/>
        <end position="142"/>
    </location>
</feature>
<dbReference type="OrthoDB" id="273915at2759"/>